<dbReference type="Pfam" id="PF17765">
    <property type="entry name" value="MLTR_LBD"/>
    <property type="match status" value="1"/>
</dbReference>
<dbReference type="SMART" id="SM00530">
    <property type="entry name" value="HTH_XRE"/>
    <property type="match status" value="1"/>
</dbReference>
<dbReference type="PANTHER" id="PTHR35010">
    <property type="entry name" value="BLL4672 PROTEIN-RELATED"/>
    <property type="match status" value="1"/>
</dbReference>
<dbReference type="InterPro" id="IPR001387">
    <property type="entry name" value="Cro/C1-type_HTH"/>
</dbReference>
<name>A0ABU5RMZ9_9PSEU</name>
<evidence type="ECO:0000259" key="1">
    <source>
        <dbReference type="PROSITE" id="PS50943"/>
    </source>
</evidence>
<dbReference type="CDD" id="cd00093">
    <property type="entry name" value="HTH_XRE"/>
    <property type="match status" value="1"/>
</dbReference>
<dbReference type="Proteomes" id="UP001304298">
    <property type="component" value="Unassembled WGS sequence"/>
</dbReference>
<dbReference type="RefSeq" id="WP_323337826.1">
    <property type="nucleotide sequence ID" value="NZ_JAYFSI010000026.1"/>
</dbReference>
<dbReference type="SUPFAM" id="SSF47413">
    <property type="entry name" value="lambda repressor-like DNA-binding domains"/>
    <property type="match status" value="1"/>
</dbReference>
<dbReference type="Pfam" id="PF13560">
    <property type="entry name" value="HTH_31"/>
    <property type="match status" value="1"/>
</dbReference>
<proteinExistence type="predicted"/>
<evidence type="ECO:0000313" key="3">
    <source>
        <dbReference type="Proteomes" id="UP001304298"/>
    </source>
</evidence>
<reference evidence="2 3" key="1">
    <citation type="submission" date="2023-12" db="EMBL/GenBank/DDBJ databases">
        <title>Amycolatopsis sp. V23-08.</title>
        <authorList>
            <person name="Somphong A."/>
        </authorList>
    </citation>
    <scope>NUCLEOTIDE SEQUENCE [LARGE SCALE GENOMIC DNA]</scope>
    <source>
        <strain evidence="2 3">V23-08</strain>
    </source>
</reference>
<dbReference type="PROSITE" id="PS50943">
    <property type="entry name" value="HTH_CROC1"/>
    <property type="match status" value="1"/>
</dbReference>
<feature type="domain" description="HTH cro/C1-type" evidence="1">
    <location>
        <begin position="30"/>
        <end position="84"/>
    </location>
</feature>
<sequence>MADVARAGLGEFLRSRRERLSPVALGLPDRRRRRTPGLRREEVAELAGIGVDWYVRLEQGRTVSPSTETIEALAGALRLDDAERAHLRELARNPARTAFTRESVPDATRRLIESLSQPAYVTGRRWDVLAWNRAAVSLFTDFGKLPEEDRNVLVFLLLGERGRRLFGPGWAAQAEHTVAQFHAAYDLWAPDPAFTALAGRLRAGCREFAGWWERHDVVHSGPGRKTLYRPEPSVYEYATFQANEDPALRLTLYAPVRRPRISGR</sequence>
<dbReference type="PANTHER" id="PTHR35010:SF3">
    <property type="entry name" value="BLL4873 PROTEIN"/>
    <property type="match status" value="1"/>
</dbReference>
<dbReference type="InterPro" id="IPR010982">
    <property type="entry name" value="Lambda_DNA-bd_dom_sf"/>
</dbReference>
<organism evidence="2 3">
    <name type="scientific">Amycolatopsis heterodermiae</name>
    <dbReference type="NCBI Taxonomy" id="3110235"/>
    <lineage>
        <taxon>Bacteria</taxon>
        <taxon>Bacillati</taxon>
        <taxon>Actinomycetota</taxon>
        <taxon>Actinomycetes</taxon>
        <taxon>Pseudonocardiales</taxon>
        <taxon>Pseudonocardiaceae</taxon>
        <taxon>Amycolatopsis</taxon>
    </lineage>
</organism>
<accession>A0ABU5RMZ9</accession>
<dbReference type="InterPro" id="IPR041413">
    <property type="entry name" value="MLTR_LBD"/>
</dbReference>
<dbReference type="Gene3D" id="1.10.260.40">
    <property type="entry name" value="lambda repressor-like DNA-binding domains"/>
    <property type="match status" value="1"/>
</dbReference>
<comment type="caution">
    <text evidence="2">The sequence shown here is derived from an EMBL/GenBank/DDBJ whole genome shotgun (WGS) entry which is preliminary data.</text>
</comment>
<gene>
    <name evidence="2" type="ORF">VA596_49740</name>
</gene>
<dbReference type="EMBL" id="JAYFSI010000026">
    <property type="protein sequence ID" value="MEA5367693.1"/>
    <property type="molecule type" value="Genomic_DNA"/>
</dbReference>
<dbReference type="Gene3D" id="3.30.450.180">
    <property type="match status" value="1"/>
</dbReference>
<evidence type="ECO:0000313" key="2">
    <source>
        <dbReference type="EMBL" id="MEA5367693.1"/>
    </source>
</evidence>
<protein>
    <submittedName>
        <fullName evidence="2">Helix-turn-helix transcriptional regulator</fullName>
    </submittedName>
</protein>
<keyword evidence="3" id="KW-1185">Reference proteome</keyword>